<dbReference type="InterPro" id="IPR005090">
    <property type="entry name" value="RepC_N"/>
</dbReference>
<dbReference type="Pfam" id="PF11800">
    <property type="entry name" value="RP-C_C"/>
    <property type="match status" value="1"/>
</dbReference>
<feature type="domain" description="Plasmid replication protein C C-terminal" evidence="3">
    <location>
        <begin position="247"/>
        <end position="345"/>
    </location>
</feature>
<dbReference type="SUPFAM" id="SSF46785">
    <property type="entry name" value="Winged helix' DNA-binding domain"/>
    <property type="match status" value="1"/>
</dbReference>
<dbReference type="NCBIfam" id="NF040974">
    <property type="entry name" value="RepABC_RepC"/>
    <property type="match status" value="1"/>
</dbReference>
<organism evidence="4 5">
    <name type="scientific">Tropicibacter naphthalenivorans</name>
    <dbReference type="NCBI Taxonomy" id="441103"/>
    <lineage>
        <taxon>Bacteria</taxon>
        <taxon>Pseudomonadati</taxon>
        <taxon>Pseudomonadota</taxon>
        <taxon>Alphaproteobacteria</taxon>
        <taxon>Rhodobacterales</taxon>
        <taxon>Roseobacteraceae</taxon>
        <taxon>Tropicibacter</taxon>
    </lineage>
</organism>
<reference evidence="4 5" key="1">
    <citation type="submission" date="2015-09" db="EMBL/GenBank/DDBJ databases">
        <authorList>
            <consortium name="Swine Surveillance"/>
        </authorList>
    </citation>
    <scope>NUCLEOTIDE SEQUENCE [LARGE SCALE GENOMIC DNA]</scope>
    <source>
        <strain evidence="4 5">CECT 7648</strain>
    </source>
</reference>
<dbReference type="Proteomes" id="UP000054935">
    <property type="component" value="Unassembled WGS sequence"/>
</dbReference>
<dbReference type="RefSeq" id="WP_058249393.1">
    <property type="nucleotide sequence ID" value="NZ_CYSE01000014.1"/>
</dbReference>
<dbReference type="InterPro" id="IPR036390">
    <property type="entry name" value="WH_DNA-bd_sf"/>
</dbReference>
<dbReference type="Gene3D" id="1.10.10.10">
    <property type="entry name" value="Winged helix-like DNA-binding domain superfamily/Winged helix DNA-binding domain"/>
    <property type="match status" value="1"/>
</dbReference>
<dbReference type="Pfam" id="PF03428">
    <property type="entry name" value="RP-C"/>
    <property type="match status" value="1"/>
</dbReference>
<protein>
    <submittedName>
        <fullName evidence="4">Replication initiation protein RepC</fullName>
    </submittedName>
</protein>
<dbReference type="STRING" id="441103.TRN7648_04043"/>
<accession>A0A0P1H275</accession>
<dbReference type="InterPro" id="IPR011991">
    <property type="entry name" value="ArsR-like_HTH"/>
</dbReference>
<sequence length="356" mass="39648">MQKTSRIDVGRPQTAVPYGLDKWALLQALTDASEHFGLTHRALTVLKALLTFHPDRHIEAGVIVFPSNRTLCDRLNGMPDSTLRRHLKRLVDCGIVRRHASPNGKRYARRVAGGVEIAFGFDLTPMVERASEAAEASRAARELAEQKHVLRDRLNGLRHRLIELGETFAEACDHLRLALRRKLSLPELQQLERDVENLLKTVSESQEMSAPDVQNERHIDNKNKLAFDSETAATPTPVKKTNPNVPLSEFVQACHETRSLFAEPIQQEADLVGIASRLAPMLGIDGPVWDEAKRHMGALVATLSVLCIHERLAHIQSPGAYLRRLAQNARCGNFDIMPMVNSVLSAGKSRNCQLTI</sequence>
<dbReference type="GO" id="GO:0006355">
    <property type="term" value="P:regulation of DNA-templated transcription"/>
    <property type="evidence" value="ECO:0007669"/>
    <property type="project" value="UniProtKB-ARBA"/>
</dbReference>
<proteinExistence type="predicted"/>
<dbReference type="EMBL" id="CYSE01000014">
    <property type="protein sequence ID" value="CUH82501.1"/>
    <property type="molecule type" value="Genomic_DNA"/>
</dbReference>
<feature type="domain" description="Plasmid replication protein C N-terminal" evidence="2">
    <location>
        <begin position="17"/>
        <end position="166"/>
    </location>
</feature>
<evidence type="ECO:0000256" key="1">
    <source>
        <dbReference type="SAM" id="Coils"/>
    </source>
</evidence>
<name>A0A0P1H275_9RHOB</name>
<dbReference type="OrthoDB" id="7488837at2"/>
<evidence type="ECO:0000259" key="2">
    <source>
        <dbReference type="Pfam" id="PF03428"/>
    </source>
</evidence>
<evidence type="ECO:0000313" key="5">
    <source>
        <dbReference type="Proteomes" id="UP000054935"/>
    </source>
</evidence>
<keyword evidence="5" id="KW-1185">Reference proteome</keyword>
<gene>
    <name evidence="4" type="ORF">TRN7648_04043</name>
</gene>
<dbReference type="AlphaFoldDB" id="A0A0P1H275"/>
<evidence type="ECO:0000259" key="3">
    <source>
        <dbReference type="Pfam" id="PF11800"/>
    </source>
</evidence>
<dbReference type="InterPro" id="IPR036388">
    <property type="entry name" value="WH-like_DNA-bd_sf"/>
</dbReference>
<feature type="coiled-coil region" evidence="1">
    <location>
        <begin position="127"/>
        <end position="160"/>
    </location>
</feature>
<keyword evidence="1" id="KW-0175">Coiled coil</keyword>
<dbReference type="InterPro" id="IPR021760">
    <property type="entry name" value="RepC_C"/>
</dbReference>
<evidence type="ECO:0000313" key="4">
    <source>
        <dbReference type="EMBL" id="CUH82501.1"/>
    </source>
</evidence>
<dbReference type="InterPro" id="IPR047611">
    <property type="entry name" value="RepABC_RepC"/>
</dbReference>
<dbReference type="CDD" id="cd00090">
    <property type="entry name" value="HTH_ARSR"/>
    <property type="match status" value="1"/>
</dbReference>